<dbReference type="GO" id="GO:0016491">
    <property type="term" value="F:oxidoreductase activity"/>
    <property type="evidence" value="ECO:0007669"/>
    <property type="project" value="InterPro"/>
</dbReference>
<dbReference type="PANTHER" id="PTHR42852:SF18">
    <property type="entry name" value="CHROMOSOME UNDETERMINED SCAFFOLD_47, WHOLE GENOME SHOTGUN SEQUENCE"/>
    <property type="match status" value="1"/>
</dbReference>
<organism evidence="3 4">
    <name type="scientific">Chromatocurvus halotolerans</name>
    <dbReference type="NCBI Taxonomy" id="1132028"/>
    <lineage>
        <taxon>Bacteria</taxon>
        <taxon>Pseudomonadati</taxon>
        <taxon>Pseudomonadota</taxon>
        <taxon>Gammaproteobacteria</taxon>
        <taxon>Cellvibrionales</taxon>
        <taxon>Halieaceae</taxon>
        <taxon>Chromatocurvus</taxon>
    </lineage>
</organism>
<sequence>MTLRSNVRRPLAALWFLLMTMAGCDPSADGPLAPIRAAQGDWVVVNYWAEWCKPCIKEVPELNELNSRDDVTVLGVNFDGATGDALAQQLKKLGIDFATLPEDPAQALGTERPVVLPTTLVFHPDGQLIQTLVGPQTLDSLLEATVQRSAK</sequence>
<keyword evidence="4" id="KW-1185">Reference proteome</keyword>
<dbReference type="InterPro" id="IPR036249">
    <property type="entry name" value="Thioredoxin-like_sf"/>
</dbReference>
<keyword evidence="1" id="KW-0732">Signal</keyword>
<feature type="domain" description="Thioredoxin" evidence="2">
    <location>
        <begin position="12"/>
        <end position="151"/>
    </location>
</feature>
<evidence type="ECO:0000313" key="3">
    <source>
        <dbReference type="EMBL" id="TCO75949.1"/>
    </source>
</evidence>
<dbReference type="EMBL" id="SLWX01000006">
    <property type="protein sequence ID" value="TCO75949.1"/>
    <property type="molecule type" value="Genomic_DNA"/>
</dbReference>
<name>A0A4R2KXA6_9GAMM</name>
<dbReference type="InterPro" id="IPR050553">
    <property type="entry name" value="Thioredoxin_ResA/DsbE_sf"/>
</dbReference>
<dbReference type="Pfam" id="PF00578">
    <property type="entry name" value="AhpC-TSA"/>
    <property type="match status" value="1"/>
</dbReference>
<dbReference type="CDD" id="cd02966">
    <property type="entry name" value="TlpA_like_family"/>
    <property type="match status" value="1"/>
</dbReference>
<evidence type="ECO:0000313" key="4">
    <source>
        <dbReference type="Proteomes" id="UP000294980"/>
    </source>
</evidence>
<dbReference type="PANTHER" id="PTHR42852">
    <property type="entry name" value="THIOL:DISULFIDE INTERCHANGE PROTEIN DSBE"/>
    <property type="match status" value="1"/>
</dbReference>
<accession>A0A4R2KXA6</accession>
<comment type="caution">
    <text evidence="3">The sequence shown here is derived from an EMBL/GenBank/DDBJ whole genome shotgun (WGS) entry which is preliminary data.</text>
</comment>
<dbReference type="AlphaFoldDB" id="A0A4R2KXA6"/>
<dbReference type="PROSITE" id="PS51257">
    <property type="entry name" value="PROKAR_LIPOPROTEIN"/>
    <property type="match status" value="1"/>
</dbReference>
<dbReference type="InterPro" id="IPR013766">
    <property type="entry name" value="Thioredoxin_domain"/>
</dbReference>
<dbReference type="GO" id="GO:0016853">
    <property type="term" value="F:isomerase activity"/>
    <property type="evidence" value="ECO:0007669"/>
    <property type="project" value="UniProtKB-KW"/>
</dbReference>
<reference evidence="3 4" key="1">
    <citation type="submission" date="2019-03" db="EMBL/GenBank/DDBJ databases">
        <title>Genomic Encyclopedia of Type Strains, Phase IV (KMG-IV): sequencing the most valuable type-strain genomes for metagenomic binning, comparative biology and taxonomic classification.</title>
        <authorList>
            <person name="Goeker M."/>
        </authorList>
    </citation>
    <scope>NUCLEOTIDE SEQUENCE [LARGE SCALE GENOMIC DNA]</scope>
    <source>
        <strain evidence="3 4">DSM 23344</strain>
    </source>
</reference>
<dbReference type="Proteomes" id="UP000294980">
    <property type="component" value="Unassembled WGS sequence"/>
</dbReference>
<evidence type="ECO:0000259" key="2">
    <source>
        <dbReference type="PROSITE" id="PS51352"/>
    </source>
</evidence>
<dbReference type="PROSITE" id="PS51352">
    <property type="entry name" value="THIOREDOXIN_2"/>
    <property type="match status" value="1"/>
</dbReference>
<gene>
    <name evidence="3" type="ORF">EV688_106140</name>
</gene>
<proteinExistence type="predicted"/>
<protein>
    <submittedName>
        <fullName evidence="3">Thiol-disulfide isomerase/thioredoxin</fullName>
    </submittedName>
</protein>
<dbReference type="RefSeq" id="WP_240624269.1">
    <property type="nucleotide sequence ID" value="NZ_QQSW01000005.1"/>
</dbReference>
<evidence type="ECO:0000256" key="1">
    <source>
        <dbReference type="SAM" id="SignalP"/>
    </source>
</evidence>
<dbReference type="SUPFAM" id="SSF52833">
    <property type="entry name" value="Thioredoxin-like"/>
    <property type="match status" value="1"/>
</dbReference>
<dbReference type="Gene3D" id="3.40.30.10">
    <property type="entry name" value="Glutaredoxin"/>
    <property type="match status" value="1"/>
</dbReference>
<dbReference type="GO" id="GO:0016209">
    <property type="term" value="F:antioxidant activity"/>
    <property type="evidence" value="ECO:0007669"/>
    <property type="project" value="InterPro"/>
</dbReference>
<feature type="chain" id="PRO_5020881791" evidence="1">
    <location>
        <begin position="25"/>
        <end position="151"/>
    </location>
</feature>
<feature type="signal peptide" evidence="1">
    <location>
        <begin position="1"/>
        <end position="24"/>
    </location>
</feature>
<dbReference type="InterPro" id="IPR000866">
    <property type="entry name" value="AhpC/TSA"/>
</dbReference>
<keyword evidence="3" id="KW-0413">Isomerase</keyword>